<feature type="region of interest" description="Disordered" evidence="1">
    <location>
        <begin position="17"/>
        <end position="39"/>
    </location>
</feature>
<sequence length="84" mass="9207">MHLGIVVFADGRSPKGGFFPRSQVSPSQRAKEEEKGSLEETAVVRHAGLGTDPKYGRMQGNTHKFLSAIVRVPRSLLVIFESLV</sequence>
<name>A0AAW0HCS9_MYOGA</name>
<proteinExistence type="predicted"/>
<accession>A0AAW0HCS9</accession>
<organism evidence="2 3">
    <name type="scientific">Myodes glareolus</name>
    <name type="common">Bank vole</name>
    <name type="synonym">Clethrionomys glareolus</name>
    <dbReference type="NCBI Taxonomy" id="447135"/>
    <lineage>
        <taxon>Eukaryota</taxon>
        <taxon>Metazoa</taxon>
        <taxon>Chordata</taxon>
        <taxon>Craniata</taxon>
        <taxon>Vertebrata</taxon>
        <taxon>Euteleostomi</taxon>
        <taxon>Mammalia</taxon>
        <taxon>Eutheria</taxon>
        <taxon>Euarchontoglires</taxon>
        <taxon>Glires</taxon>
        <taxon>Rodentia</taxon>
        <taxon>Myomorpha</taxon>
        <taxon>Muroidea</taxon>
        <taxon>Cricetidae</taxon>
        <taxon>Arvicolinae</taxon>
        <taxon>Myodes</taxon>
    </lineage>
</organism>
<gene>
    <name evidence="2" type="ORF">U0070_019123</name>
</gene>
<dbReference type="AlphaFoldDB" id="A0AAW0HCS9"/>
<keyword evidence="3" id="KW-1185">Reference proteome</keyword>
<reference evidence="2 3" key="1">
    <citation type="journal article" date="2023" name="bioRxiv">
        <title>Conserved and derived expression patterns and positive selection on dental genes reveal complex evolutionary context of ever-growing rodent molars.</title>
        <authorList>
            <person name="Calamari Z.T."/>
            <person name="Song A."/>
            <person name="Cohen E."/>
            <person name="Akter M."/>
            <person name="Roy R.D."/>
            <person name="Hallikas O."/>
            <person name="Christensen M.M."/>
            <person name="Li P."/>
            <person name="Marangoni P."/>
            <person name="Jernvall J."/>
            <person name="Klein O.D."/>
        </authorList>
    </citation>
    <scope>NUCLEOTIDE SEQUENCE [LARGE SCALE GENOMIC DNA]</scope>
    <source>
        <strain evidence="2">V071</strain>
    </source>
</reference>
<feature type="compositionally biased region" description="Basic and acidic residues" evidence="1">
    <location>
        <begin position="29"/>
        <end position="38"/>
    </location>
</feature>
<evidence type="ECO:0000256" key="1">
    <source>
        <dbReference type="SAM" id="MobiDB-lite"/>
    </source>
</evidence>
<evidence type="ECO:0000313" key="3">
    <source>
        <dbReference type="Proteomes" id="UP001488838"/>
    </source>
</evidence>
<dbReference type="Proteomes" id="UP001488838">
    <property type="component" value="Unassembled WGS sequence"/>
</dbReference>
<evidence type="ECO:0000313" key="2">
    <source>
        <dbReference type="EMBL" id="KAK7799311.1"/>
    </source>
</evidence>
<protein>
    <submittedName>
        <fullName evidence="2">Uncharacterized protein</fullName>
    </submittedName>
</protein>
<dbReference type="EMBL" id="JBBHLL010000626">
    <property type="protein sequence ID" value="KAK7799311.1"/>
    <property type="molecule type" value="Genomic_DNA"/>
</dbReference>
<comment type="caution">
    <text evidence="2">The sequence shown here is derived from an EMBL/GenBank/DDBJ whole genome shotgun (WGS) entry which is preliminary data.</text>
</comment>